<dbReference type="InterPro" id="IPR013783">
    <property type="entry name" value="Ig-like_fold"/>
</dbReference>
<dbReference type="Proteomes" id="UP000669179">
    <property type="component" value="Unassembled WGS sequence"/>
</dbReference>
<name>A0A939PRX7_9ACTN</name>
<dbReference type="AlphaFoldDB" id="A0A939PRX7"/>
<organism evidence="3 4">
    <name type="scientific">Actinomadura barringtoniae</name>
    <dbReference type="NCBI Taxonomy" id="1427535"/>
    <lineage>
        <taxon>Bacteria</taxon>
        <taxon>Bacillati</taxon>
        <taxon>Actinomycetota</taxon>
        <taxon>Actinomycetes</taxon>
        <taxon>Streptosporangiales</taxon>
        <taxon>Thermomonosporaceae</taxon>
        <taxon>Actinomadura</taxon>
    </lineage>
</organism>
<evidence type="ECO:0000313" key="3">
    <source>
        <dbReference type="EMBL" id="MBO2453994.1"/>
    </source>
</evidence>
<feature type="domain" description="DUF11" evidence="2">
    <location>
        <begin position="54"/>
        <end position="150"/>
    </location>
</feature>
<evidence type="ECO:0000259" key="2">
    <source>
        <dbReference type="Pfam" id="PF01345"/>
    </source>
</evidence>
<feature type="region of interest" description="Disordered" evidence="1">
    <location>
        <begin position="501"/>
        <end position="545"/>
    </location>
</feature>
<sequence>MLIATPLLGIVIPVLGVHEPARADGPVRVGAKKHYKASHRHRNGHAVRPGRFVIDTTGPKAPILPGRTYNWPFAVTNKGPMRAGPAILKAPLPKSLEFVSGAANCSFAGNTAVCQLGSLKPGQTVAGVITAKVGAAVKPREAINAAATVSWARSSVSKAFPQVAVADTADISVTKTAPSAIRPGQAIPYEVTVRNNGPSAAVGVEVQSALPLKVSGGSSQACAGESHGGGRPHGNVSGSCATGHSEAGVKHSSGEVCAGESESMPNGQSTTGQGTNGQGSHSACVHGQSQTGVDHSGTQFCAGMPQNGQNGTGTSTGTNGQSPNGQSSNGESSNGESTNGQPSNGQSTTGENGTGPNGTGPNGTGSNGTGSNGTGPNSTGSNGTVDNGNENHAACASSRGESGTEQSSSPTDVIESGNGCLQRSMSFVCSVGSLSAGEERTFKIRVRPGQKVRPGAVVEWPSDVTTKTIELNLANNSATARTKLKLPAAAKAGMALNKVKPGKVKAHRPGGPGQRPAKRPSQRPGAPIWHGGVPGGGMNELPRTGAESGAMFDGALGLIGVGLILTRLGRRSRRD</sequence>
<dbReference type="NCBIfam" id="TIGR01451">
    <property type="entry name" value="B_ant_repeat"/>
    <property type="match status" value="1"/>
</dbReference>
<feature type="compositionally biased region" description="Polar residues" evidence="1">
    <location>
        <begin position="399"/>
        <end position="411"/>
    </location>
</feature>
<dbReference type="Gene3D" id="2.60.40.10">
    <property type="entry name" value="Immunoglobulins"/>
    <property type="match status" value="1"/>
</dbReference>
<accession>A0A939PRX7</accession>
<keyword evidence="4" id="KW-1185">Reference proteome</keyword>
<protein>
    <submittedName>
        <fullName evidence="3">DUF11 domain-containing protein</fullName>
    </submittedName>
</protein>
<gene>
    <name evidence="3" type="ORF">J4573_43380</name>
</gene>
<reference evidence="3" key="1">
    <citation type="submission" date="2021-03" db="EMBL/GenBank/DDBJ databases">
        <authorList>
            <person name="Kanchanasin P."/>
            <person name="Saeng-In P."/>
            <person name="Phongsopitanun W."/>
            <person name="Yuki M."/>
            <person name="Kudo T."/>
            <person name="Ohkuma M."/>
            <person name="Tanasupawat S."/>
        </authorList>
    </citation>
    <scope>NUCLEOTIDE SEQUENCE</scope>
    <source>
        <strain evidence="3">GKU 128</strain>
    </source>
</reference>
<evidence type="ECO:0000256" key="1">
    <source>
        <dbReference type="SAM" id="MobiDB-lite"/>
    </source>
</evidence>
<comment type="caution">
    <text evidence="3">The sequence shown here is derived from an EMBL/GenBank/DDBJ whole genome shotgun (WGS) entry which is preliminary data.</text>
</comment>
<dbReference type="Pfam" id="PF01345">
    <property type="entry name" value="DUF11"/>
    <property type="match status" value="2"/>
</dbReference>
<dbReference type="EMBL" id="JAGEOJ010000023">
    <property type="protein sequence ID" value="MBO2453994.1"/>
    <property type="molecule type" value="Genomic_DNA"/>
</dbReference>
<feature type="compositionally biased region" description="Gly residues" evidence="1">
    <location>
        <begin position="352"/>
        <end position="373"/>
    </location>
</feature>
<dbReference type="GO" id="GO:0005975">
    <property type="term" value="P:carbohydrate metabolic process"/>
    <property type="evidence" value="ECO:0007669"/>
    <property type="project" value="UniProtKB-ARBA"/>
</dbReference>
<feature type="region of interest" description="Disordered" evidence="1">
    <location>
        <begin position="215"/>
        <end position="417"/>
    </location>
</feature>
<feature type="compositionally biased region" description="Low complexity" evidence="1">
    <location>
        <begin position="305"/>
        <end position="340"/>
    </location>
</feature>
<feature type="domain" description="DUF11" evidence="2">
    <location>
        <begin position="170"/>
        <end position="227"/>
    </location>
</feature>
<dbReference type="RefSeq" id="WP_208262062.1">
    <property type="nucleotide sequence ID" value="NZ_JAGEOJ010000023.1"/>
</dbReference>
<proteinExistence type="predicted"/>
<dbReference type="InterPro" id="IPR001434">
    <property type="entry name" value="OmcB-like_DUF11"/>
</dbReference>
<evidence type="ECO:0000313" key="4">
    <source>
        <dbReference type="Proteomes" id="UP000669179"/>
    </source>
</evidence>
<dbReference type="InterPro" id="IPR047589">
    <property type="entry name" value="DUF11_rpt"/>
</dbReference>
<feature type="compositionally biased region" description="Polar residues" evidence="1">
    <location>
        <begin position="287"/>
        <end position="299"/>
    </location>
</feature>
<feature type="compositionally biased region" description="Low complexity" evidence="1">
    <location>
        <begin position="374"/>
        <end position="384"/>
    </location>
</feature>